<protein>
    <submittedName>
        <fullName evidence="2">DUF4344 domain-containing metallopeptidase</fullName>
    </submittedName>
</protein>
<evidence type="ECO:0000256" key="1">
    <source>
        <dbReference type="SAM" id="SignalP"/>
    </source>
</evidence>
<feature type="signal peptide" evidence="1">
    <location>
        <begin position="1"/>
        <end position="24"/>
    </location>
</feature>
<evidence type="ECO:0000313" key="2">
    <source>
        <dbReference type="EMBL" id="MCP8885543.1"/>
    </source>
</evidence>
<organism evidence="2 3">
    <name type="scientific">Devosia ureilytica</name>
    <dbReference type="NCBI Taxonomy" id="2952754"/>
    <lineage>
        <taxon>Bacteria</taxon>
        <taxon>Pseudomonadati</taxon>
        <taxon>Pseudomonadota</taxon>
        <taxon>Alphaproteobacteria</taxon>
        <taxon>Hyphomicrobiales</taxon>
        <taxon>Devosiaceae</taxon>
        <taxon>Devosia</taxon>
    </lineage>
</organism>
<dbReference type="Pfam" id="PF14247">
    <property type="entry name" value="DUF4344"/>
    <property type="match status" value="2"/>
</dbReference>
<dbReference type="InterPro" id="IPR025644">
    <property type="entry name" value="DUF4344"/>
</dbReference>
<dbReference type="RefSeq" id="WP_254673237.1">
    <property type="nucleotide sequence ID" value="NZ_JAMWDU010000001.1"/>
</dbReference>
<dbReference type="Proteomes" id="UP001060275">
    <property type="component" value="Unassembled WGS sequence"/>
</dbReference>
<name>A0A9Q4AKZ5_9HYPH</name>
<keyword evidence="3" id="KW-1185">Reference proteome</keyword>
<keyword evidence="1" id="KW-0732">Signal</keyword>
<comment type="caution">
    <text evidence="2">The sequence shown here is derived from an EMBL/GenBank/DDBJ whole genome shotgun (WGS) entry which is preliminary data.</text>
</comment>
<dbReference type="AlphaFoldDB" id="A0A9Q4AKZ5"/>
<accession>A0A9Q4AKZ5</accession>
<proteinExistence type="predicted"/>
<gene>
    <name evidence="2" type="ORF">NF348_00290</name>
</gene>
<evidence type="ECO:0000313" key="3">
    <source>
        <dbReference type="Proteomes" id="UP001060275"/>
    </source>
</evidence>
<feature type="chain" id="PRO_5040386410" evidence="1">
    <location>
        <begin position="25"/>
        <end position="274"/>
    </location>
</feature>
<reference evidence="2" key="1">
    <citation type="submission" date="2022-06" db="EMBL/GenBank/DDBJ databases">
        <title>Devosia sp. XJ19-45 genome assembly.</title>
        <authorList>
            <person name="Li B."/>
            <person name="Cai M."/>
            <person name="Nie G."/>
            <person name="Li W."/>
        </authorList>
    </citation>
    <scope>NUCLEOTIDE SEQUENCE</scope>
    <source>
        <strain evidence="2">XJ19-45</strain>
    </source>
</reference>
<dbReference type="EMBL" id="JAMWDU010000001">
    <property type="protein sequence ID" value="MCP8885543.1"/>
    <property type="molecule type" value="Genomic_DNA"/>
</dbReference>
<sequence length="274" mass="30276">MKTMMAAAAAATLCLGLSMAPVHGQDQDDPILGEAMAFALHDAAFTMYHEIGHLLVGELGLPVLGKEEDAVDALATIWLLEFDEGEDSYDALIDAADGWYFNAVQSTGSGVDEFSYYDEHSLDIQRAYAMVCMMVGKDPEAFGETADIYEIDPDQQEDCGYTYEQAFTSWMALLDPHLTEAEAGASIEVIYEDAGDYEVYALALKDYRIMEYAAETVAASFNLPGPVTFRATQCGEPNAFYDPSNSEVIYCYEMAEHMFYMYLYDIVGWGDTAN</sequence>